<dbReference type="GO" id="GO:0004407">
    <property type="term" value="F:histone deacetylase activity"/>
    <property type="evidence" value="ECO:0007669"/>
    <property type="project" value="TreeGrafter"/>
</dbReference>
<dbReference type="Proteomes" id="UP001140206">
    <property type="component" value="Chromosome 2"/>
</dbReference>
<comment type="caution">
    <text evidence="2">The sequence shown here is derived from an EMBL/GenBank/DDBJ whole genome shotgun (WGS) entry which is preliminary data.</text>
</comment>
<evidence type="ECO:0000313" key="2">
    <source>
        <dbReference type="EMBL" id="KAJ4789121.1"/>
    </source>
</evidence>
<dbReference type="InterPro" id="IPR023696">
    <property type="entry name" value="Ureohydrolase_dom_sf"/>
</dbReference>
<sequence length="158" mass="17691">MVPFICSSSYDLSFLGIEKLHPFDSSKWGRLCQFLIEEGLVEKSNVLGPLEPSMDDLLVVYSQRYLEGLEISAKVAILLEVPQVGTFPSLLVQENVLSPFRKKVAEQGGGFCTYADITLCIQFDFVRLNISRVMIIDLDAHQGNGHKDFANDGILHHF</sequence>
<keyword evidence="3" id="KW-1185">Reference proteome</keyword>
<dbReference type="GO" id="GO:0000118">
    <property type="term" value="C:histone deacetylase complex"/>
    <property type="evidence" value="ECO:0007669"/>
    <property type="project" value="TreeGrafter"/>
</dbReference>
<protein>
    <submittedName>
        <fullName evidence="2">Histone deacetylase 2</fullName>
    </submittedName>
</protein>
<proteinExistence type="predicted"/>
<feature type="domain" description="Histone deacetylase" evidence="1">
    <location>
        <begin position="106"/>
        <end position="151"/>
    </location>
</feature>
<evidence type="ECO:0000313" key="3">
    <source>
        <dbReference type="Proteomes" id="UP001140206"/>
    </source>
</evidence>
<gene>
    <name evidence="2" type="ORF">LUZ62_040367</name>
</gene>
<accession>A0AAV8FD95</accession>
<dbReference type="SUPFAM" id="SSF52768">
    <property type="entry name" value="Arginase/deacetylase"/>
    <property type="match status" value="1"/>
</dbReference>
<dbReference type="EMBL" id="JAMFTS010000002">
    <property type="protein sequence ID" value="KAJ4789121.1"/>
    <property type="molecule type" value="Genomic_DNA"/>
</dbReference>
<reference evidence="2" key="1">
    <citation type="submission" date="2022-08" db="EMBL/GenBank/DDBJ databases">
        <authorList>
            <person name="Marques A."/>
        </authorList>
    </citation>
    <scope>NUCLEOTIDE SEQUENCE</scope>
    <source>
        <strain evidence="2">RhyPub2mFocal</strain>
        <tissue evidence="2">Leaves</tissue>
    </source>
</reference>
<organism evidence="2 3">
    <name type="scientific">Rhynchospora pubera</name>
    <dbReference type="NCBI Taxonomy" id="906938"/>
    <lineage>
        <taxon>Eukaryota</taxon>
        <taxon>Viridiplantae</taxon>
        <taxon>Streptophyta</taxon>
        <taxon>Embryophyta</taxon>
        <taxon>Tracheophyta</taxon>
        <taxon>Spermatophyta</taxon>
        <taxon>Magnoliopsida</taxon>
        <taxon>Liliopsida</taxon>
        <taxon>Poales</taxon>
        <taxon>Cyperaceae</taxon>
        <taxon>Cyperoideae</taxon>
        <taxon>Rhynchosporeae</taxon>
        <taxon>Rhynchospora</taxon>
    </lineage>
</organism>
<dbReference type="PANTHER" id="PTHR10625">
    <property type="entry name" value="HISTONE DEACETYLASE HDAC1-RELATED"/>
    <property type="match status" value="1"/>
</dbReference>
<dbReference type="Gene3D" id="3.40.800.20">
    <property type="entry name" value="Histone deacetylase domain"/>
    <property type="match status" value="1"/>
</dbReference>
<dbReference type="InterPro" id="IPR037138">
    <property type="entry name" value="His_deacetylse_dom_sf"/>
</dbReference>
<dbReference type="Pfam" id="PF00850">
    <property type="entry name" value="Hist_deacetyl"/>
    <property type="match status" value="1"/>
</dbReference>
<dbReference type="InterPro" id="IPR023801">
    <property type="entry name" value="His_deacetylse_dom"/>
</dbReference>
<dbReference type="PANTHER" id="PTHR10625:SF23">
    <property type="entry name" value="HISTONE DEACETYLASE 11"/>
    <property type="match status" value="1"/>
</dbReference>
<evidence type="ECO:0000259" key="1">
    <source>
        <dbReference type="Pfam" id="PF00850"/>
    </source>
</evidence>
<name>A0AAV8FD95_9POAL</name>
<dbReference type="AlphaFoldDB" id="A0AAV8FD95"/>
<dbReference type="GO" id="GO:0040029">
    <property type="term" value="P:epigenetic regulation of gene expression"/>
    <property type="evidence" value="ECO:0007669"/>
    <property type="project" value="TreeGrafter"/>
</dbReference>